<dbReference type="InterPro" id="IPR004330">
    <property type="entry name" value="FAR1_DNA_bnd_dom"/>
</dbReference>
<dbReference type="STRING" id="3916.A0A1S3TSD5"/>
<name>A0A1S3TSD5_VIGRR</name>
<evidence type="ECO:0000313" key="5">
    <source>
        <dbReference type="RefSeq" id="XP_014496683.1"/>
    </source>
</evidence>
<dbReference type="PANTHER" id="PTHR47718:SF13">
    <property type="entry name" value="OS09G0290500 PROTEIN"/>
    <property type="match status" value="1"/>
</dbReference>
<reference evidence="5" key="2">
    <citation type="submission" date="2025-08" db="UniProtKB">
        <authorList>
            <consortium name="RefSeq"/>
        </authorList>
    </citation>
    <scope>IDENTIFICATION</scope>
    <source>
        <tissue evidence="5">Leaf</tissue>
    </source>
</reference>
<evidence type="ECO:0000259" key="3">
    <source>
        <dbReference type="Pfam" id="PF10551"/>
    </source>
</evidence>
<dbReference type="Pfam" id="PF10551">
    <property type="entry name" value="MULE"/>
    <property type="match status" value="1"/>
</dbReference>
<keyword evidence="4" id="KW-1185">Reference proteome</keyword>
<feature type="region of interest" description="Disordered" evidence="1">
    <location>
        <begin position="685"/>
        <end position="724"/>
    </location>
</feature>
<dbReference type="PANTHER" id="PTHR47718">
    <property type="entry name" value="OS01G0519700 PROTEIN"/>
    <property type="match status" value="1"/>
</dbReference>
<dbReference type="GeneID" id="106758259"/>
<feature type="domain" description="FAR1" evidence="2">
    <location>
        <begin position="67"/>
        <end position="151"/>
    </location>
</feature>
<evidence type="ECO:0000256" key="1">
    <source>
        <dbReference type="SAM" id="MobiDB-lite"/>
    </source>
</evidence>
<dbReference type="Pfam" id="PF03101">
    <property type="entry name" value="FAR1"/>
    <property type="match status" value="1"/>
</dbReference>
<reference evidence="4" key="1">
    <citation type="journal article" date="2014" name="Nat. Commun.">
        <title>Genome sequence of mungbean and insights into evolution within Vigna species.</title>
        <authorList>
            <person name="Kang Y.J."/>
            <person name="Kim S.K."/>
            <person name="Kim M.Y."/>
            <person name="Lestari P."/>
            <person name="Kim K.H."/>
            <person name="Ha B.K."/>
            <person name="Jun T.H."/>
            <person name="Hwang W.J."/>
            <person name="Lee T."/>
            <person name="Lee J."/>
            <person name="Shim S."/>
            <person name="Yoon M.Y."/>
            <person name="Jang Y.E."/>
            <person name="Han K.S."/>
            <person name="Taeprayoon P."/>
            <person name="Yoon N."/>
            <person name="Somta P."/>
            <person name="Tanya P."/>
            <person name="Kim K.S."/>
            <person name="Gwag J.G."/>
            <person name="Moon J.K."/>
            <person name="Lee Y.H."/>
            <person name="Park B.S."/>
            <person name="Bombarely A."/>
            <person name="Doyle J.J."/>
            <person name="Jackson S.A."/>
            <person name="Schafleitner R."/>
            <person name="Srinives P."/>
            <person name="Varshney R.K."/>
            <person name="Lee S.H."/>
        </authorList>
    </citation>
    <scope>NUCLEOTIDE SEQUENCE [LARGE SCALE GENOMIC DNA]</scope>
    <source>
        <strain evidence="4">cv. VC1973A</strain>
    </source>
</reference>
<protein>
    <submittedName>
        <fullName evidence="5">Protein FAR-RED IMPAIRED RESPONSE 1-like</fullName>
    </submittedName>
</protein>
<dbReference type="AlphaFoldDB" id="A0A1S3TSD5"/>
<organism evidence="4 5">
    <name type="scientific">Vigna radiata var. radiata</name>
    <name type="common">Mung bean</name>
    <name type="synonym">Phaseolus aureus</name>
    <dbReference type="NCBI Taxonomy" id="3916"/>
    <lineage>
        <taxon>Eukaryota</taxon>
        <taxon>Viridiplantae</taxon>
        <taxon>Streptophyta</taxon>
        <taxon>Embryophyta</taxon>
        <taxon>Tracheophyta</taxon>
        <taxon>Spermatophyta</taxon>
        <taxon>Magnoliopsida</taxon>
        <taxon>eudicotyledons</taxon>
        <taxon>Gunneridae</taxon>
        <taxon>Pentapetalae</taxon>
        <taxon>rosids</taxon>
        <taxon>fabids</taxon>
        <taxon>Fabales</taxon>
        <taxon>Fabaceae</taxon>
        <taxon>Papilionoideae</taxon>
        <taxon>50 kb inversion clade</taxon>
        <taxon>NPAAA clade</taxon>
        <taxon>indigoferoid/millettioid clade</taxon>
        <taxon>Phaseoleae</taxon>
        <taxon>Vigna</taxon>
    </lineage>
</organism>
<gene>
    <name evidence="5" type="primary">LOC106758259</name>
</gene>
<evidence type="ECO:0000313" key="4">
    <source>
        <dbReference type="Proteomes" id="UP000087766"/>
    </source>
</evidence>
<dbReference type="InterPro" id="IPR018289">
    <property type="entry name" value="MULE_transposase_dom"/>
</dbReference>
<sequence>MDNRTSNMSEVPECNVNIDDFGMIDSSTSNINEVSDCNVNLDEHTASGLEVDPTLHMCFDSMDDAKNFYKNYAIRCGFAVRTRTSKKDDYNNVIYLRLVCSREGKYVSSINPEVKTLPSQTNQCPAGITISKKDDKWFIRTVNLNHNHELCPNTSKLIPGNRKLSMQAKRTLEVNDEAEVRINKSYLCVMTDAGGYDSMDFIERDARNYISQHKRSLCKDGDGQALLRHFSAMKDLNKEFFYKIELDEGNRICSVFWADARSRAACEEFGDVVCFNTTYLTNKYDMPFMPFVGINHHGHSILLGCGLLSSEDTRSFVWLFQSWLRCISNKAPKGIITDQCRAMANAIEEVFSNTRHRWCLWHIMKKLLEKFSAYKEYNHIKSAINKLVYDCGCVADFESGWEALLSRHGLHQNEWLCTMYDERQKWVPCFLRNHFWAGMSITQRSEGMNAFFDGFINSSTTLQQFVAQYDNALRVKAQKEIQADFSSLNTTVGCGSQSPIERQFQQEYTHSKFEEVQMEFRSRMNCFIKETFKDNILNTYTVKEEWMGIICRHSLLVFGQEDVCSVPSKYVLRRWSKNIRRRHTLIRAAYINSNLEPTMQRYQSLCKTFYEIAEVACESEPVSNELEKELRLLRQKFGCSLMMTNNIVSDGGELRYDNAVPNFVPETVGEGVDLLVRNPVAVKRKGRPHTNRMKSAVEKRTKKGKSASTQKTSRTSVEECGTRLPNVGQTQDHLQFETQGYQCYEVSQQSNMNQSGFMSLLNAVHNNFDDNIV</sequence>
<dbReference type="KEGG" id="vra:106758259"/>
<proteinExistence type="predicted"/>
<evidence type="ECO:0000259" key="2">
    <source>
        <dbReference type="Pfam" id="PF03101"/>
    </source>
</evidence>
<accession>A0A1S3TSD5</accession>
<feature type="domain" description="MULE transposase" evidence="3">
    <location>
        <begin position="272"/>
        <end position="366"/>
    </location>
</feature>
<feature type="compositionally biased region" description="Polar residues" evidence="1">
    <location>
        <begin position="706"/>
        <end position="715"/>
    </location>
</feature>
<dbReference type="RefSeq" id="XP_014496683.1">
    <property type="nucleotide sequence ID" value="XM_014641197.1"/>
</dbReference>
<dbReference type="Proteomes" id="UP000087766">
    <property type="component" value="Chromosome 4"/>
</dbReference>